<dbReference type="GeneID" id="101852821"/>
<dbReference type="Proteomes" id="UP000694888">
    <property type="component" value="Unplaced"/>
</dbReference>
<proteinExistence type="predicted"/>
<dbReference type="InterPro" id="IPR027844">
    <property type="entry name" value="INTS15"/>
</dbReference>
<reference evidence="2" key="1">
    <citation type="submission" date="2025-08" db="UniProtKB">
        <authorList>
            <consortium name="RefSeq"/>
        </authorList>
    </citation>
    <scope>IDENTIFICATION</scope>
</reference>
<evidence type="ECO:0000313" key="2">
    <source>
        <dbReference type="RefSeq" id="XP_035829581.1"/>
    </source>
</evidence>
<sequence length="451" mass="48941">MLFCSSCTAVYFNRFLFLLFLCKDSPSVAVLVTCGTLWVSASMAGNILNRLFRLSFPDCTREALTFLTSFISQDCPTLTGVNANTEQIIVEICQEFVLFKSLRGPQKKLTSVQELHLLDMLCSCFSEAPEKSKYRIFNLMFGARGESGVNLLLTKLVSLALSVRCAPVLFCAAIWMQERDSLSPDVKGLTQRLVSDYCQLYPDPSSVFSSLPSICALFACNFITSATSLYSFAGADSLPPLSLLQYVSDWVHKDNTLCCESLRQAAIHSAYTTPVPGLTGWCVRGPLVCCQLKTATASSTDSLSASSSSSSSSSSSLSSSTISAPHLEALLQCLDKLHLALLQSIAFTACVQLSPGLISTSDLAHIAHTLQVVCSPQPSALEEQACSLALERLAQILQVASSTSTYISDMSKIKEMESLSKHKLPHNRLLSMVLSTQRKLGGKSYPKMITS</sequence>
<protein>
    <submittedName>
        <fullName evidence="2">Uncharacterized protein C7orf26 homolog isoform X1</fullName>
    </submittedName>
</protein>
<accession>A0ABM1W4I8</accession>
<evidence type="ECO:0000313" key="1">
    <source>
        <dbReference type="Proteomes" id="UP000694888"/>
    </source>
</evidence>
<dbReference type="PANTHER" id="PTHR14540:SF2">
    <property type="entry name" value="INTEGRATOR COMPLEX SUBUNIT 15"/>
    <property type="match status" value="1"/>
</dbReference>
<dbReference type="PANTHER" id="PTHR14540">
    <property type="entry name" value="INTEGRATOR COMPLEX SUBUNIT 15"/>
    <property type="match status" value="1"/>
</dbReference>
<name>A0ABM1W4I8_APLCA</name>
<organism evidence="1 2">
    <name type="scientific">Aplysia californica</name>
    <name type="common">California sea hare</name>
    <dbReference type="NCBI Taxonomy" id="6500"/>
    <lineage>
        <taxon>Eukaryota</taxon>
        <taxon>Metazoa</taxon>
        <taxon>Spiralia</taxon>
        <taxon>Lophotrochozoa</taxon>
        <taxon>Mollusca</taxon>
        <taxon>Gastropoda</taxon>
        <taxon>Heterobranchia</taxon>
        <taxon>Euthyneura</taxon>
        <taxon>Tectipleura</taxon>
        <taxon>Aplysiida</taxon>
        <taxon>Aplysioidea</taxon>
        <taxon>Aplysiidae</taxon>
        <taxon>Aplysia</taxon>
    </lineage>
</organism>
<dbReference type="RefSeq" id="XP_035829581.1">
    <property type="nucleotide sequence ID" value="XM_035973688.1"/>
</dbReference>
<gene>
    <name evidence="2" type="primary">LOC101852821</name>
</gene>
<keyword evidence="1" id="KW-1185">Reference proteome</keyword>
<dbReference type="Pfam" id="PF14964">
    <property type="entry name" value="INTS15"/>
    <property type="match status" value="1"/>
</dbReference>